<comment type="caution">
    <text evidence="10">The sequence shown here is derived from an EMBL/GenBank/DDBJ whole genome shotgun (WGS) entry which is preliminary data.</text>
</comment>
<keyword evidence="6 8" id="KW-0057">Aromatic amino acid biosynthesis</keyword>
<dbReference type="Pfam" id="PF00218">
    <property type="entry name" value="IGPS"/>
    <property type="match status" value="1"/>
</dbReference>
<dbReference type="CDD" id="cd00331">
    <property type="entry name" value="IGPS"/>
    <property type="match status" value="1"/>
</dbReference>
<keyword evidence="5 8" id="KW-0822">Tryptophan biosynthesis</keyword>
<evidence type="ECO:0000256" key="2">
    <source>
        <dbReference type="ARBA" id="ARBA00004696"/>
    </source>
</evidence>
<proteinExistence type="inferred from homology"/>
<dbReference type="PANTHER" id="PTHR22854">
    <property type="entry name" value="TRYPTOPHAN BIOSYNTHESIS PROTEIN"/>
    <property type="match status" value="1"/>
</dbReference>
<dbReference type="NCBIfam" id="NF001373">
    <property type="entry name" value="PRK00278.1-6"/>
    <property type="match status" value="1"/>
</dbReference>
<dbReference type="InterPro" id="IPR011060">
    <property type="entry name" value="RibuloseP-bd_barrel"/>
</dbReference>
<keyword evidence="4 8" id="KW-0210">Decarboxylase</keyword>
<dbReference type="InterPro" id="IPR001468">
    <property type="entry name" value="Indole-3-GlycerolPSynthase_CS"/>
</dbReference>
<evidence type="ECO:0000256" key="4">
    <source>
        <dbReference type="ARBA" id="ARBA00022793"/>
    </source>
</evidence>
<dbReference type="PANTHER" id="PTHR22854:SF2">
    <property type="entry name" value="INDOLE-3-GLYCEROL-PHOSPHATE SYNTHASE"/>
    <property type="match status" value="1"/>
</dbReference>
<dbReference type="NCBIfam" id="NF001377">
    <property type="entry name" value="PRK00278.2-4"/>
    <property type="match status" value="1"/>
</dbReference>
<dbReference type="AlphaFoldDB" id="A0A1F6CLB0"/>
<organism evidence="10 11">
    <name type="scientific">Handelsmanbacteria sp. (strain RIFCSPLOWO2_12_FULL_64_10)</name>
    <dbReference type="NCBI Taxonomy" id="1817868"/>
    <lineage>
        <taxon>Bacteria</taxon>
        <taxon>Candidatus Handelsmaniibacteriota</taxon>
    </lineage>
</organism>
<accession>A0A1F6CLB0</accession>
<dbReference type="InterPro" id="IPR013785">
    <property type="entry name" value="Aldolase_TIM"/>
</dbReference>
<sequence length="261" mass="28687">MPTILDEIVAYKREFVAESKRRLPFHALKDQVAGRPGERRFARALREADGIAVIAEVKKASPSKGLIRPDFDPAEIATTYEANGARAVSVLTDERYFQGSACALTQVRQAVDLPLLRKDFTVDPYQVYEARAIGADAVLLIVGILSADQLKEYLALTHSLGLDALIEVHTEDELEAALGAEARVIGINNRDLRTFRTDLAVTERLIGQVPEDVLVVSESGIHRREDVLRLQDAGADAILVGESLMREPDIGKKLRELLGHG</sequence>
<evidence type="ECO:0000313" key="10">
    <source>
        <dbReference type="EMBL" id="OGG49925.1"/>
    </source>
</evidence>
<dbReference type="GO" id="GO:0004640">
    <property type="term" value="F:phosphoribosylanthranilate isomerase activity"/>
    <property type="evidence" value="ECO:0007669"/>
    <property type="project" value="TreeGrafter"/>
</dbReference>
<dbReference type="SUPFAM" id="SSF51366">
    <property type="entry name" value="Ribulose-phoshate binding barrel"/>
    <property type="match status" value="1"/>
</dbReference>
<evidence type="ECO:0000256" key="8">
    <source>
        <dbReference type="HAMAP-Rule" id="MF_00134"/>
    </source>
</evidence>
<evidence type="ECO:0000256" key="5">
    <source>
        <dbReference type="ARBA" id="ARBA00022822"/>
    </source>
</evidence>
<dbReference type="FunFam" id="3.20.20.70:FF:000024">
    <property type="entry name" value="Indole-3-glycerol phosphate synthase"/>
    <property type="match status" value="1"/>
</dbReference>
<keyword evidence="7 8" id="KW-0456">Lyase</keyword>
<dbReference type="InterPro" id="IPR013798">
    <property type="entry name" value="Indole-3-glycerol_P_synth_dom"/>
</dbReference>
<evidence type="ECO:0000259" key="9">
    <source>
        <dbReference type="Pfam" id="PF00218"/>
    </source>
</evidence>
<protein>
    <recommendedName>
        <fullName evidence="8">Indole-3-glycerol phosphate synthase</fullName>
        <shortName evidence="8">IGPS</shortName>
        <ecNumber evidence="8">4.1.1.48</ecNumber>
    </recommendedName>
</protein>
<comment type="catalytic activity">
    <reaction evidence="1 8">
        <text>1-(2-carboxyphenylamino)-1-deoxy-D-ribulose 5-phosphate + H(+) = (1S,2R)-1-C-(indol-3-yl)glycerol 3-phosphate + CO2 + H2O</text>
        <dbReference type="Rhea" id="RHEA:23476"/>
        <dbReference type="ChEBI" id="CHEBI:15377"/>
        <dbReference type="ChEBI" id="CHEBI:15378"/>
        <dbReference type="ChEBI" id="CHEBI:16526"/>
        <dbReference type="ChEBI" id="CHEBI:58613"/>
        <dbReference type="ChEBI" id="CHEBI:58866"/>
        <dbReference type="EC" id="4.1.1.48"/>
    </reaction>
</comment>
<dbReference type="GO" id="GO:0000162">
    <property type="term" value="P:L-tryptophan biosynthetic process"/>
    <property type="evidence" value="ECO:0007669"/>
    <property type="project" value="UniProtKB-UniRule"/>
</dbReference>
<dbReference type="Proteomes" id="UP000178606">
    <property type="component" value="Unassembled WGS sequence"/>
</dbReference>
<evidence type="ECO:0000256" key="3">
    <source>
        <dbReference type="ARBA" id="ARBA00022605"/>
    </source>
</evidence>
<dbReference type="EC" id="4.1.1.48" evidence="8"/>
<evidence type="ECO:0000256" key="7">
    <source>
        <dbReference type="ARBA" id="ARBA00023239"/>
    </source>
</evidence>
<evidence type="ECO:0000256" key="6">
    <source>
        <dbReference type="ARBA" id="ARBA00023141"/>
    </source>
</evidence>
<evidence type="ECO:0000256" key="1">
    <source>
        <dbReference type="ARBA" id="ARBA00001633"/>
    </source>
</evidence>
<gene>
    <name evidence="8" type="primary">trpC</name>
    <name evidence="10" type="ORF">A3F84_08850</name>
</gene>
<feature type="domain" description="Indole-3-glycerol phosphate synthase" evidence="9">
    <location>
        <begin position="5"/>
        <end position="257"/>
    </location>
</feature>
<dbReference type="InterPro" id="IPR045186">
    <property type="entry name" value="Indole-3-glycerol_P_synth"/>
</dbReference>
<dbReference type="UniPathway" id="UPA00035">
    <property type="reaction ID" value="UER00043"/>
</dbReference>
<dbReference type="PROSITE" id="PS00614">
    <property type="entry name" value="IGPS"/>
    <property type="match status" value="1"/>
</dbReference>
<dbReference type="HAMAP" id="MF_00134_B">
    <property type="entry name" value="IGPS_B"/>
    <property type="match status" value="1"/>
</dbReference>
<dbReference type="GO" id="GO:0004425">
    <property type="term" value="F:indole-3-glycerol-phosphate synthase activity"/>
    <property type="evidence" value="ECO:0007669"/>
    <property type="project" value="UniProtKB-UniRule"/>
</dbReference>
<dbReference type="HAMAP" id="MF_00134_A">
    <property type="entry name" value="IGPS_A"/>
    <property type="match status" value="1"/>
</dbReference>
<dbReference type="Gene3D" id="3.20.20.70">
    <property type="entry name" value="Aldolase class I"/>
    <property type="match status" value="1"/>
</dbReference>
<name>A0A1F6CLB0_HANXR</name>
<comment type="similarity">
    <text evidence="8">Belongs to the TrpC family.</text>
</comment>
<dbReference type="EMBL" id="MFKF01000218">
    <property type="protein sequence ID" value="OGG49925.1"/>
    <property type="molecule type" value="Genomic_DNA"/>
</dbReference>
<keyword evidence="3 8" id="KW-0028">Amino-acid biosynthesis</keyword>
<evidence type="ECO:0000313" key="11">
    <source>
        <dbReference type="Proteomes" id="UP000178606"/>
    </source>
</evidence>
<comment type="pathway">
    <text evidence="2 8">Amino-acid biosynthesis; L-tryptophan biosynthesis; L-tryptophan from chorismate: step 4/5.</text>
</comment>
<reference evidence="10 11" key="1">
    <citation type="journal article" date="2016" name="Nat. Commun.">
        <title>Thousands of microbial genomes shed light on interconnected biogeochemical processes in an aquifer system.</title>
        <authorList>
            <person name="Anantharaman K."/>
            <person name="Brown C.T."/>
            <person name="Hug L.A."/>
            <person name="Sharon I."/>
            <person name="Castelle C.J."/>
            <person name="Probst A.J."/>
            <person name="Thomas B.C."/>
            <person name="Singh A."/>
            <person name="Wilkins M.J."/>
            <person name="Karaoz U."/>
            <person name="Brodie E.L."/>
            <person name="Williams K.H."/>
            <person name="Hubbard S.S."/>
            <person name="Banfield J.F."/>
        </authorList>
    </citation>
    <scope>NUCLEOTIDE SEQUENCE [LARGE SCALE GENOMIC DNA]</scope>
    <source>
        <strain evidence="11">RIFCSPLOWO2_12_FULL_64_10</strain>
    </source>
</reference>